<dbReference type="Proteomes" id="UP000183758">
    <property type="component" value="Unassembled WGS sequence"/>
</dbReference>
<protein>
    <recommendedName>
        <fullName evidence="6">50S ribosomal protein L18</fullName>
    </recommendedName>
</protein>
<dbReference type="CDD" id="cd00432">
    <property type="entry name" value="Ribosomal_L18_L5e"/>
    <property type="match status" value="1"/>
</dbReference>
<dbReference type="Gene3D" id="3.30.420.100">
    <property type="match status" value="1"/>
</dbReference>
<evidence type="ECO:0000313" key="4">
    <source>
        <dbReference type="EMBL" id="OIP82540.1"/>
    </source>
</evidence>
<evidence type="ECO:0000256" key="3">
    <source>
        <dbReference type="ARBA" id="ARBA00023274"/>
    </source>
</evidence>
<keyword evidence="2" id="KW-0689">Ribosomal protein</keyword>
<dbReference type="AlphaFoldDB" id="A0A1J5HD99"/>
<accession>A0A1J5HD99</accession>
<proteinExistence type="inferred from homology"/>
<evidence type="ECO:0000313" key="5">
    <source>
        <dbReference type="Proteomes" id="UP000183758"/>
    </source>
</evidence>
<dbReference type="PANTHER" id="PTHR12899:SF3">
    <property type="entry name" value="LARGE RIBOSOMAL SUBUNIT PROTEIN UL18M"/>
    <property type="match status" value="1"/>
</dbReference>
<sequence length="119" mass="13879">MRKSIARKIKAKRRVSPNVIGTEKRPRINVFRSNLYLFVQAINDDKKQTLVAYSTRHVQKEKEYKKITKTKQAFVLGERLAEKLLNLKINEAVFDRSCYIYKGRVKAVAEGLRLAKIKI</sequence>
<evidence type="ECO:0000256" key="1">
    <source>
        <dbReference type="ARBA" id="ARBA00007116"/>
    </source>
</evidence>
<organism evidence="4 5">
    <name type="scientific">Candidatus Roizmanbacteria bacterium CG2_30_33_16</name>
    <dbReference type="NCBI Taxonomy" id="1805340"/>
    <lineage>
        <taxon>Bacteria</taxon>
        <taxon>Candidatus Roizmaniibacteriota</taxon>
    </lineage>
</organism>
<dbReference type="EMBL" id="MNZM01000111">
    <property type="protein sequence ID" value="OIP82540.1"/>
    <property type="molecule type" value="Genomic_DNA"/>
</dbReference>
<dbReference type="InterPro" id="IPR057268">
    <property type="entry name" value="Ribosomal_L18"/>
</dbReference>
<dbReference type="Pfam" id="PF00861">
    <property type="entry name" value="Ribosomal_L18p"/>
    <property type="match status" value="1"/>
</dbReference>
<reference evidence="4 5" key="1">
    <citation type="journal article" date="2016" name="Environ. Microbiol.">
        <title>Genomic resolution of a cold subsurface aquifer community provides metabolic insights for novel microbes adapted to high CO concentrations.</title>
        <authorList>
            <person name="Probst A.J."/>
            <person name="Castelle C.J."/>
            <person name="Singh A."/>
            <person name="Brown C.T."/>
            <person name="Anantharaman K."/>
            <person name="Sharon I."/>
            <person name="Hug L.A."/>
            <person name="Burstein D."/>
            <person name="Emerson J.B."/>
            <person name="Thomas B.C."/>
            <person name="Banfield J.F."/>
        </authorList>
    </citation>
    <scope>NUCLEOTIDE SEQUENCE [LARGE SCALE GENOMIC DNA]</scope>
    <source>
        <strain evidence="4">CG2_30_33_16</strain>
    </source>
</reference>
<comment type="caution">
    <text evidence="4">The sequence shown here is derived from an EMBL/GenBank/DDBJ whole genome shotgun (WGS) entry which is preliminary data.</text>
</comment>
<evidence type="ECO:0000256" key="2">
    <source>
        <dbReference type="ARBA" id="ARBA00022980"/>
    </source>
</evidence>
<dbReference type="SUPFAM" id="SSF53137">
    <property type="entry name" value="Translational machinery components"/>
    <property type="match status" value="1"/>
</dbReference>
<dbReference type="GO" id="GO:0006412">
    <property type="term" value="P:translation"/>
    <property type="evidence" value="ECO:0007669"/>
    <property type="project" value="InterPro"/>
</dbReference>
<comment type="similarity">
    <text evidence="1">Belongs to the universal ribosomal protein uL18 family.</text>
</comment>
<gene>
    <name evidence="4" type="ORF">AUK04_04580</name>
</gene>
<dbReference type="GO" id="GO:0008097">
    <property type="term" value="F:5S rRNA binding"/>
    <property type="evidence" value="ECO:0007669"/>
    <property type="project" value="TreeGrafter"/>
</dbReference>
<dbReference type="GO" id="GO:0022625">
    <property type="term" value="C:cytosolic large ribosomal subunit"/>
    <property type="evidence" value="ECO:0007669"/>
    <property type="project" value="TreeGrafter"/>
</dbReference>
<name>A0A1J5HD99_9BACT</name>
<dbReference type="InterPro" id="IPR005484">
    <property type="entry name" value="Ribosomal_uL18_bac/plant/anim"/>
</dbReference>
<evidence type="ECO:0008006" key="6">
    <source>
        <dbReference type="Google" id="ProtNLM"/>
    </source>
</evidence>
<dbReference type="GO" id="GO:0003735">
    <property type="term" value="F:structural constituent of ribosome"/>
    <property type="evidence" value="ECO:0007669"/>
    <property type="project" value="InterPro"/>
</dbReference>
<dbReference type="PANTHER" id="PTHR12899">
    <property type="entry name" value="39S RIBOSOMAL PROTEIN L18, MITOCHONDRIAL"/>
    <property type="match status" value="1"/>
</dbReference>
<keyword evidence="3" id="KW-0687">Ribonucleoprotein</keyword>